<reference evidence="12 13" key="1">
    <citation type="submission" date="2007-01" db="EMBL/GenBank/DDBJ databases">
        <authorList>
            <person name="Haygood M."/>
            <person name="Podell S."/>
            <person name="Anderson C."/>
            <person name="Hopkinson B."/>
            <person name="Roe K."/>
            <person name="Barbeau K."/>
            <person name="Gaasterland T."/>
            <person name="Ferriera S."/>
            <person name="Johnson J."/>
            <person name="Kravitz S."/>
            <person name="Beeson K."/>
            <person name="Sutton G."/>
            <person name="Rogers Y.-H."/>
            <person name="Friedman R."/>
            <person name="Frazier M."/>
            <person name="Venter J.C."/>
        </authorList>
    </citation>
    <scope>NUCLEOTIDE SEQUENCE [LARGE SCALE GENOMIC DNA]</scope>
    <source>
        <strain evidence="12 13">ATCC 23134</strain>
    </source>
</reference>
<dbReference type="GO" id="GO:0043043">
    <property type="term" value="P:peptide biosynthetic process"/>
    <property type="evidence" value="ECO:0007669"/>
    <property type="project" value="InterPro"/>
</dbReference>
<protein>
    <recommendedName>
        <fullName evidence="7 8">Elongation factor P</fullName>
        <shortName evidence="7">EF-P</shortName>
    </recommendedName>
</protein>
<accession>A1ZK94</accession>
<evidence type="ECO:0000313" key="13">
    <source>
        <dbReference type="Proteomes" id="UP000004095"/>
    </source>
</evidence>
<dbReference type="CDD" id="cd05794">
    <property type="entry name" value="S1_EF-P_repeat_2"/>
    <property type="match status" value="1"/>
</dbReference>
<evidence type="ECO:0000256" key="8">
    <source>
        <dbReference type="NCBIfam" id="TIGR00038"/>
    </source>
</evidence>
<organism evidence="12 13">
    <name type="scientific">Microscilla marina ATCC 23134</name>
    <dbReference type="NCBI Taxonomy" id="313606"/>
    <lineage>
        <taxon>Bacteria</taxon>
        <taxon>Pseudomonadati</taxon>
        <taxon>Bacteroidota</taxon>
        <taxon>Cytophagia</taxon>
        <taxon>Cytophagales</taxon>
        <taxon>Microscillaceae</taxon>
        <taxon>Microscilla</taxon>
    </lineage>
</organism>
<proteinExistence type="inferred from homology"/>
<dbReference type="AlphaFoldDB" id="A1ZK94"/>
<evidence type="ECO:0000256" key="4">
    <source>
        <dbReference type="ARBA" id="ARBA00022490"/>
    </source>
</evidence>
<dbReference type="UniPathway" id="UPA00345"/>
<dbReference type="InterPro" id="IPR008991">
    <property type="entry name" value="Translation_prot_SH3-like_sf"/>
</dbReference>
<keyword evidence="6 7" id="KW-0648">Protein biosynthesis</keyword>
<name>A1ZK94_MICM2</name>
<evidence type="ECO:0000256" key="6">
    <source>
        <dbReference type="ARBA" id="ARBA00022917"/>
    </source>
</evidence>
<feature type="domain" description="Elongation factor P C-terminal" evidence="10">
    <location>
        <begin position="130"/>
        <end position="185"/>
    </location>
</feature>
<dbReference type="InterPro" id="IPR012340">
    <property type="entry name" value="NA-bd_OB-fold"/>
</dbReference>
<dbReference type="Gene3D" id="2.40.50.140">
    <property type="entry name" value="Nucleic acid-binding proteins"/>
    <property type="match status" value="2"/>
</dbReference>
<comment type="caution">
    <text evidence="12">The sequence shown here is derived from an EMBL/GenBank/DDBJ whole genome shotgun (WGS) entry which is preliminary data.</text>
</comment>
<dbReference type="InterPro" id="IPR020599">
    <property type="entry name" value="Transl_elong_fac_P/YeiP"/>
</dbReference>
<comment type="similarity">
    <text evidence="3 7 9">Belongs to the elongation factor P family.</text>
</comment>
<evidence type="ECO:0000256" key="7">
    <source>
        <dbReference type="HAMAP-Rule" id="MF_00141"/>
    </source>
</evidence>
<keyword evidence="4 7" id="KW-0963">Cytoplasm</keyword>
<dbReference type="CDD" id="cd04470">
    <property type="entry name" value="S1_EF-P_repeat_1"/>
    <property type="match status" value="1"/>
</dbReference>
<dbReference type="InterPro" id="IPR015365">
    <property type="entry name" value="Elong-fact-P_C"/>
</dbReference>
<comment type="subcellular location">
    <subcellularLocation>
        <location evidence="1 7">Cytoplasm</location>
    </subcellularLocation>
</comment>
<dbReference type="InterPro" id="IPR011768">
    <property type="entry name" value="Transl_elongation_fac_P"/>
</dbReference>
<dbReference type="Pfam" id="PF09285">
    <property type="entry name" value="Elong-fact-P_C"/>
    <property type="match status" value="1"/>
</dbReference>
<sequence length="188" mass="21268">MATTSDISRGAFIRLNGELGVVMEYEHVTPNKTRAMYHVKLRNIRTGKIIEHRYRSGETVDMERVETKELQYIYKEGDALVCMDTTTYEQTMIDGSLVGDTLKFVKEEMLISVGFDSDENPIFAEAPTFVELEITYTEPGLKGDTATNTLKPATLETGAEIRIPLFVDTGEIVRIDTRTGEYVERVKK</sequence>
<dbReference type="Pfam" id="PF08207">
    <property type="entry name" value="EFP_N"/>
    <property type="match status" value="1"/>
</dbReference>
<dbReference type="SMART" id="SM00841">
    <property type="entry name" value="Elong-fact-P_C"/>
    <property type="match status" value="1"/>
</dbReference>
<feature type="domain" description="Translation elongation factor P/YeiP central" evidence="11">
    <location>
        <begin position="67"/>
        <end position="122"/>
    </location>
</feature>
<dbReference type="OrthoDB" id="9801844at2"/>
<gene>
    <name evidence="7" type="primary">efp</name>
    <name evidence="12" type="ORF">M23134_02311</name>
</gene>
<keyword evidence="5 7" id="KW-0251">Elongation factor</keyword>
<dbReference type="Pfam" id="PF01132">
    <property type="entry name" value="EFP"/>
    <property type="match status" value="1"/>
</dbReference>
<keyword evidence="13" id="KW-1185">Reference proteome</keyword>
<dbReference type="FunFam" id="2.30.30.30:FF:000003">
    <property type="entry name" value="Elongation factor P"/>
    <property type="match status" value="1"/>
</dbReference>
<dbReference type="SUPFAM" id="SSF50104">
    <property type="entry name" value="Translation proteins SH3-like domain"/>
    <property type="match status" value="1"/>
</dbReference>
<evidence type="ECO:0000256" key="3">
    <source>
        <dbReference type="ARBA" id="ARBA00009479"/>
    </source>
</evidence>
<dbReference type="FunFam" id="2.40.50.140:FF:000004">
    <property type="entry name" value="Elongation factor P"/>
    <property type="match status" value="1"/>
</dbReference>
<evidence type="ECO:0000313" key="12">
    <source>
        <dbReference type="EMBL" id="EAY29120.1"/>
    </source>
</evidence>
<evidence type="ECO:0000256" key="9">
    <source>
        <dbReference type="RuleBase" id="RU004389"/>
    </source>
</evidence>
<dbReference type="SUPFAM" id="SSF50249">
    <property type="entry name" value="Nucleic acid-binding proteins"/>
    <property type="match status" value="2"/>
</dbReference>
<dbReference type="PIRSF" id="PIRSF005901">
    <property type="entry name" value="EF-P"/>
    <property type="match status" value="1"/>
</dbReference>
<evidence type="ECO:0000256" key="5">
    <source>
        <dbReference type="ARBA" id="ARBA00022768"/>
    </source>
</evidence>
<dbReference type="NCBIfam" id="TIGR00038">
    <property type="entry name" value="efp"/>
    <property type="match status" value="1"/>
</dbReference>
<dbReference type="GO" id="GO:0005829">
    <property type="term" value="C:cytosol"/>
    <property type="evidence" value="ECO:0007669"/>
    <property type="project" value="UniProtKB-ARBA"/>
</dbReference>
<dbReference type="InterPro" id="IPR014722">
    <property type="entry name" value="Rib_uL2_dom2"/>
</dbReference>
<evidence type="ECO:0000259" key="11">
    <source>
        <dbReference type="SMART" id="SM01185"/>
    </source>
</evidence>
<dbReference type="PANTHER" id="PTHR30053">
    <property type="entry name" value="ELONGATION FACTOR P"/>
    <property type="match status" value="1"/>
</dbReference>
<dbReference type="Gene3D" id="2.30.30.30">
    <property type="match status" value="1"/>
</dbReference>
<dbReference type="Proteomes" id="UP000004095">
    <property type="component" value="Unassembled WGS sequence"/>
</dbReference>
<dbReference type="NCBIfam" id="NF001810">
    <property type="entry name" value="PRK00529.1"/>
    <property type="match status" value="1"/>
</dbReference>
<dbReference type="PANTHER" id="PTHR30053:SF12">
    <property type="entry name" value="ELONGATION FACTOR P (EF-P) FAMILY PROTEIN"/>
    <property type="match status" value="1"/>
</dbReference>
<dbReference type="eggNOG" id="COG0231">
    <property type="taxonomic scope" value="Bacteria"/>
</dbReference>
<dbReference type="HAMAP" id="MF_00141">
    <property type="entry name" value="EF_P"/>
    <property type="match status" value="1"/>
</dbReference>
<dbReference type="InterPro" id="IPR013185">
    <property type="entry name" value="Transl_elong_KOW-like"/>
</dbReference>
<evidence type="ECO:0000259" key="10">
    <source>
        <dbReference type="SMART" id="SM00841"/>
    </source>
</evidence>
<comment type="function">
    <text evidence="7">Involved in peptide bond synthesis. Stimulates efficient translation and peptide-bond synthesis on native or reconstituted 70S ribosomes in vitro. Probably functions indirectly by altering the affinity of the ribosome for aminoacyl-tRNA, thus increasing their reactivity as acceptors for peptidyl transferase.</text>
</comment>
<dbReference type="InterPro" id="IPR001059">
    <property type="entry name" value="Transl_elong_P/YeiP_cen"/>
</dbReference>
<dbReference type="SMART" id="SM01185">
    <property type="entry name" value="EFP"/>
    <property type="match status" value="1"/>
</dbReference>
<dbReference type="EMBL" id="AAWS01000012">
    <property type="protein sequence ID" value="EAY29120.1"/>
    <property type="molecule type" value="Genomic_DNA"/>
</dbReference>
<evidence type="ECO:0000256" key="2">
    <source>
        <dbReference type="ARBA" id="ARBA00004815"/>
    </source>
</evidence>
<dbReference type="GO" id="GO:0003746">
    <property type="term" value="F:translation elongation factor activity"/>
    <property type="evidence" value="ECO:0007669"/>
    <property type="project" value="UniProtKB-UniRule"/>
</dbReference>
<dbReference type="RefSeq" id="WP_002696702.1">
    <property type="nucleotide sequence ID" value="NZ_AAWS01000012.1"/>
</dbReference>
<evidence type="ECO:0000256" key="1">
    <source>
        <dbReference type="ARBA" id="ARBA00004496"/>
    </source>
</evidence>
<comment type="pathway">
    <text evidence="2 7">Protein biosynthesis; polypeptide chain elongation.</text>
</comment>